<feature type="compositionally biased region" description="Gly residues" evidence="1">
    <location>
        <begin position="70"/>
        <end position="86"/>
    </location>
</feature>
<proteinExistence type="predicted"/>
<accession>A0A8X7VQJ2</accession>
<dbReference type="AlphaFoldDB" id="A0A8X7VQJ2"/>
<comment type="caution">
    <text evidence="2">The sequence shown here is derived from an EMBL/GenBank/DDBJ whole genome shotgun (WGS) entry which is preliminary data.</text>
</comment>
<evidence type="ECO:0008006" key="4">
    <source>
        <dbReference type="Google" id="ProtNLM"/>
    </source>
</evidence>
<dbReference type="EMBL" id="JAAMPC010000004">
    <property type="protein sequence ID" value="KAG2315347.1"/>
    <property type="molecule type" value="Genomic_DNA"/>
</dbReference>
<organism evidence="2 3">
    <name type="scientific">Brassica carinata</name>
    <name type="common">Ethiopian mustard</name>
    <name type="synonym">Abyssinian cabbage</name>
    <dbReference type="NCBI Taxonomy" id="52824"/>
    <lineage>
        <taxon>Eukaryota</taxon>
        <taxon>Viridiplantae</taxon>
        <taxon>Streptophyta</taxon>
        <taxon>Embryophyta</taxon>
        <taxon>Tracheophyta</taxon>
        <taxon>Spermatophyta</taxon>
        <taxon>Magnoliopsida</taxon>
        <taxon>eudicotyledons</taxon>
        <taxon>Gunneridae</taxon>
        <taxon>Pentapetalae</taxon>
        <taxon>rosids</taxon>
        <taxon>malvids</taxon>
        <taxon>Brassicales</taxon>
        <taxon>Brassicaceae</taxon>
        <taxon>Brassiceae</taxon>
        <taxon>Brassica</taxon>
    </lineage>
</organism>
<protein>
    <recommendedName>
        <fullName evidence="4">Glycine-rich protein</fullName>
    </recommendedName>
</protein>
<evidence type="ECO:0000313" key="2">
    <source>
        <dbReference type="EMBL" id="KAG2315347.1"/>
    </source>
</evidence>
<gene>
    <name evidence="2" type="ORF">Bca52824_018469</name>
</gene>
<keyword evidence="3" id="KW-1185">Reference proteome</keyword>
<dbReference type="Proteomes" id="UP000886595">
    <property type="component" value="Unassembled WGS sequence"/>
</dbReference>
<evidence type="ECO:0000313" key="3">
    <source>
        <dbReference type="Proteomes" id="UP000886595"/>
    </source>
</evidence>
<reference evidence="2 3" key="1">
    <citation type="submission" date="2020-02" db="EMBL/GenBank/DDBJ databases">
        <authorList>
            <person name="Ma Q."/>
            <person name="Huang Y."/>
            <person name="Song X."/>
            <person name="Pei D."/>
        </authorList>
    </citation>
    <scope>NUCLEOTIDE SEQUENCE [LARGE SCALE GENOMIC DNA]</scope>
    <source>
        <strain evidence="2">Sxm20200214</strain>
        <tissue evidence="2">Leaf</tissue>
    </source>
</reference>
<feature type="region of interest" description="Disordered" evidence="1">
    <location>
        <begin position="70"/>
        <end position="90"/>
    </location>
</feature>
<evidence type="ECO:0000256" key="1">
    <source>
        <dbReference type="SAM" id="MobiDB-lite"/>
    </source>
</evidence>
<dbReference type="OrthoDB" id="1110899at2759"/>
<sequence>MEEESLKPLLILPPARVVIPPEAEGPAVQAVRRWLWLWFWFWFDTRWKRKGTGFGFGSGSGSGTGFGFGSGGGGATGGGSGHGSGTGHASEGVAQAVEMVELLQVVEREANTAKIISVSCSS</sequence>
<name>A0A8X7VQJ2_BRACI</name>